<dbReference type="Proteomes" id="UP000499080">
    <property type="component" value="Unassembled WGS sequence"/>
</dbReference>
<accession>A0A4Y2LMG4</accession>
<evidence type="ECO:0000313" key="2">
    <source>
        <dbReference type="Proteomes" id="UP000499080"/>
    </source>
</evidence>
<protein>
    <submittedName>
        <fullName evidence="1">Uncharacterized protein</fullName>
    </submittedName>
</protein>
<dbReference type="AlphaFoldDB" id="A0A4Y2LMG4"/>
<proteinExistence type="predicted"/>
<evidence type="ECO:0000313" key="1">
    <source>
        <dbReference type="EMBL" id="GBN15724.1"/>
    </source>
</evidence>
<dbReference type="EMBL" id="BGPR01006056">
    <property type="protein sequence ID" value="GBN15724.1"/>
    <property type="molecule type" value="Genomic_DNA"/>
</dbReference>
<reference evidence="1 2" key="1">
    <citation type="journal article" date="2019" name="Sci. Rep.">
        <title>Orb-weaving spider Araneus ventricosus genome elucidates the spidroin gene catalogue.</title>
        <authorList>
            <person name="Kono N."/>
            <person name="Nakamura H."/>
            <person name="Ohtoshi R."/>
            <person name="Moran D.A.P."/>
            <person name="Shinohara A."/>
            <person name="Yoshida Y."/>
            <person name="Fujiwara M."/>
            <person name="Mori M."/>
            <person name="Tomita M."/>
            <person name="Arakawa K."/>
        </authorList>
    </citation>
    <scope>NUCLEOTIDE SEQUENCE [LARGE SCALE GENOMIC DNA]</scope>
</reference>
<name>A0A4Y2LMG4_ARAVE</name>
<comment type="caution">
    <text evidence="1">The sequence shown here is derived from an EMBL/GenBank/DDBJ whole genome shotgun (WGS) entry which is preliminary data.</text>
</comment>
<organism evidence="1 2">
    <name type="scientific">Araneus ventricosus</name>
    <name type="common">Orbweaver spider</name>
    <name type="synonym">Epeira ventricosa</name>
    <dbReference type="NCBI Taxonomy" id="182803"/>
    <lineage>
        <taxon>Eukaryota</taxon>
        <taxon>Metazoa</taxon>
        <taxon>Ecdysozoa</taxon>
        <taxon>Arthropoda</taxon>
        <taxon>Chelicerata</taxon>
        <taxon>Arachnida</taxon>
        <taxon>Araneae</taxon>
        <taxon>Araneomorphae</taxon>
        <taxon>Entelegynae</taxon>
        <taxon>Araneoidea</taxon>
        <taxon>Araneidae</taxon>
        <taxon>Araneus</taxon>
    </lineage>
</organism>
<gene>
    <name evidence="1" type="ORF">AVEN_269464_1</name>
</gene>
<keyword evidence="2" id="KW-1185">Reference proteome</keyword>
<sequence length="95" mass="10900">MHRVLHILFHRNRRPRNAPLKESKMMDAVRSGLVARCSRTSKPKRPLGARGVQRCVVLHYHTVALQLLLQHLALAFCEDFTVPLLCVEPQIPLEN</sequence>